<dbReference type="EMBL" id="QTSX02005779">
    <property type="protein sequence ID" value="KAJ9057610.1"/>
    <property type="molecule type" value="Genomic_DNA"/>
</dbReference>
<comment type="caution">
    <text evidence="1">The sequence shown here is derived from an EMBL/GenBank/DDBJ whole genome shotgun (WGS) entry which is preliminary data.</text>
</comment>
<keyword evidence="2" id="KW-1185">Reference proteome</keyword>
<dbReference type="Proteomes" id="UP001165960">
    <property type="component" value="Unassembled WGS sequence"/>
</dbReference>
<name>A0ACC2S5N8_9FUNG</name>
<evidence type="ECO:0000313" key="1">
    <source>
        <dbReference type="EMBL" id="KAJ9057610.1"/>
    </source>
</evidence>
<protein>
    <submittedName>
        <fullName evidence="1">Uncharacterized protein</fullName>
    </submittedName>
</protein>
<reference evidence="1" key="1">
    <citation type="submission" date="2022-04" db="EMBL/GenBank/DDBJ databases">
        <title>Genome of the entomopathogenic fungus Entomophthora muscae.</title>
        <authorList>
            <person name="Elya C."/>
            <person name="Lovett B.R."/>
            <person name="Lee E."/>
            <person name="Macias A.M."/>
            <person name="Hajek A.E."/>
            <person name="De Bivort B.L."/>
            <person name="Kasson M.T."/>
            <person name="De Fine Licht H.H."/>
            <person name="Stajich J.E."/>
        </authorList>
    </citation>
    <scope>NUCLEOTIDE SEQUENCE</scope>
    <source>
        <strain evidence="1">Berkeley</strain>
    </source>
</reference>
<proteinExistence type="predicted"/>
<evidence type="ECO:0000313" key="2">
    <source>
        <dbReference type="Proteomes" id="UP001165960"/>
    </source>
</evidence>
<organism evidence="1 2">
    <name type="scientific">Entomophthora muscae</name>
    <dbReference type="NCBI Taxonomy" id="34485"/>
    <lineage>
        <taxon>Eukaryota</taxon>
        <taxon>Fungi</taxon>
        <taxon>Fungi incertae sedis</taxon>
        <taxon>Zoopagomycota</taxon>
        <taxon>Entomophthoromycotina</taxon>
        <taxon>Entomophthoromycetes</taxon>
        <taxon>Entomophthorales</taxon>
        <taxon>Entomophthoraceae</taxon>
        <taxon>Entomophthora</taxon>
    </lineage>
</organism>
<sequence length="251" mass="29621">MILPLRLQPLSHRLHPKSHNHRRLPHNNQYLHDHHPQVPLLPVHRNQRRLKAHHNHHLKTHHSRHLKAHHNHHHLKAHHNHHPLKAHHNHLKTHHNHHHLKAHHNRHLKAQHNHYRLKAHHNHHLKAHHSRHLKAHHNHHHPKAHHNHLKTHHNLKGTRDQHLAGFSLGKKNQMICHLSIGQMTFLLPASHTSQRDLCIIVLFKGILLVLVLNSAPLNPWELTNRPVVVNQSIYSPAQCQVQISLDLPLLP</sequence>
<accession>A0ACC2S5N8</accession>
<gene>
    <name evidence="1" type="ORF">DSO57_1020874</name>
</gene>